<sequence length="349" mass="38458">RILLWSDDETRLPSNVLNGAQRTEREEQEAALLRSFEHEMREAPGATGYYLVGNRLGHSRHFVTEVTRLLGSQGGIRVPAEFFDASYKIEGAEGRCARSVLGDVLALAKQVRRVPQPFSVRTTLSTESSVQRGGDLVAHLTSVLAGPSQGPKLRFIDGAAGSGKTIAFNALAAGLYGEFIAAKRARQRRARPIVFLPEHLRGKRVGYVDDIVSAVAETDVAELTSPEQLKWLLRNGQSLWMFDGLDEFYAGGSDFFSFVEEALTAPNSRAQFIICVRDSLLNSSSPVRDFIERRTTAGNDVEIYELCPWRAEAWHELARLELEGSQDGARSSARVESFVATLKGSKEIA</sequence>
<name>X0RR88_9ZZZZ</name>
<protein>
    <recommendedName>
        <fullName evidence="2">NACHT domain-containing protein</fullName>
    </recommendedName>
</protein>
<feature type="non-terminal residue" evidence="1">
    <location>
        <position position="1"/>
    </location>
</feature>
<organism evidence="1">
    <name type="scientific">marine sediment metagenome</name>
    <dbReference type="NCBI Taxonomy" id="412755"/>
    <lineage>
        <taxon>unclassified sequences</taxon>
        <taxon>metagenomes</taxon>
        <taxon>ecological metagenomes</taxon>
    </lineage>
</organism>
<comment type="caution">
    <text evidence="1">The sequence shown here is derived from an EMBL/GenBank/DDBJ whole genome shotgun (WGS) entry which is preliminary data.</text>
</comment>
<evidence type="ECO:0008006" key="2">
    <source>
        <dbReference type="Google" id="ProtNLM"/>
    </source>
</evidence>
<evidence type="ECO:0000313" key="1">
    <source>
        <dbReference type="EMBL" id="GAF71364.1"/>
    </source>
</evidence>
<dbReference type="EMBL" id="BARS01009205">
    <property type="protein sequence ID" value="GAF71364.1"/>
    <property type="molecule type" value="Genomic_DNA"/>
</dbReference>
<dbReference type="Gene3D" id="3.40.50.300">
    <property type="entry name" value="P-loop containing nucleotide triphosphate hydrolases"/>
    <property type="match status" value="1"/>
</dbReference>
<gene>
    <name evidence="1" type="ORF">S01H1_17363</name>
</gene>
<proteinExistence type="predicted"/>
<dbReference type="AlphaFoldDB" id="X0RR88"/>
<feature type="non-terminal residue" evidence="1">
    <location>
        <position position="349"/>
    </location>
</feature>
<dbReference type="InterPro" id="IPR027417">
    <property type="entry name" value="P-loop_NTPase"/>
</dbReference>
<accession>X0RR88</accession>
<reference evidence="1" key="1">
    <citation type="journal article" date="2014" name="Front. Microbiol.">
        <title>High frequency of phylogenetically diverse reductive dehalogenase-homologous genes in deep subseafloor sedimentary metagenomes.</title>
        <authorList>
            <person name="Kawai M."/>
            <person name="Futagami T."/>
            <person name="Toyoda A."/>
            <person name="Takaki Y."/>
            <person name="Nishi S."/>
            <person name="Hori S."/>
            <person name="Arai W."/>
            <person name="Tsubouchi T."/>
            <person name="Morono Y."/>
            <person name="Uchiyama I."/>
            <person name="Ito T."/>
            <person name="Fujiyama A."/>
            <person name="Inagaki F."/>
            <person name="Takami H."/>
        </authorList>
    </citation>
    <scope>NUCLEOTIDE SEQUENCE</scope>
    <source>
        <strain evidence="1">Expedition CK06-06</strain>
    </source>
</reference>